<dbReference type="InterPro" id="IPR020821">
    <property type="entry name" value="ENPP1-3/EXOG-like_nuc-like"/>
</dbReference>
<dbReference type="InterPro" id="IPR044925">
    <property type="entry name" value="His-Me_finger_sf"/>
</dbReference>
<keyword evidence="4" id="KW-1185">Reference proteome</keyword>
<evidence type="ECO:0000313" key="3">
    <source>
        <dbReference type="EMBL" id="MFC4804433.1"/>
    </source>
</evidence>
<dbReference type="Pfam" id="PF01223">
    <property type="entry name" value="Endonuclease_NS"/>
    <property type="match status" value="1"/>
</dbReference>
<sequence>MLRGIVEQEGVSKEKLEAKQARIQEQALKRFLESSSKKDSSLETKDLKSGSLHLRKKILNDYDSIAIERLIGKSDLFPISYLQIGTNSGNSICRIQIRDLKGSLIGSGTGFLVSQNVLMTNNHVIDCVQTALNSLAEFNYQDDENFMPCPTYTYRLDPDQLFITDEHLDFTLVALKDNPSCEKHPEDFGHLKLIPEAGKILEGEYVSIIQHPNGGPKSVTIRENKVSSIFDDFVHYLTDTEPGSSGSPVFNDQWIVVALHHSGVPDPNKKNAWIGNEGIRISAISNFIAEKYNSLSEGEKRLLDEVFPKLNVHNEKPEPVEPSPSSSDSGYDSAFLGSKYKVDLPKLSTEMEKDVSRMDNGSYVLDYTHFSIVMCRSRCLAYFTAVNIDGKQAVNIKRGGDSWNFDPRIPKNVQYGNDLYAKNDLDRGHLVRRLDPVWGDKAKQANDDTFHFTNSSPQHKNLNQKIWLELENYLLQNAVNHNLKVSVFTGPVFRSDDMVYRGKFKIPAEFWKVAVMVKDNGELSATAYLQTQKNMIENLEFAYGEYKTYQIPVARVEEITGLDFGTLSEHDPIANIEAAGLLINAPEHIKL</sequence>
<dbReference type="CDD" id="cd00091">
    <property type="entry name" value="NUC"/>
    <property type="match status" value="1"/>
</dbReference>
<dbReference type="Proteomes" id="UP001595916">
    <property type="component" value="Unassembled WGS sequence"/>
</dbReference>
<dbReference type="EMBL" id="JBHSHL010000014">
    <property type="protein sequence ID" value="MFC4804433.1"/>
    <property type="molecule type" value="Genomic_DNA"/>
</dbReference>
<dbReference type="InterPro" id="IPR040255">
    <property type="entry name" value="Non-specific_endonuclease"/>
</dbReference>
<dbReference type="SUPFAM" id="SSF54060">
    <property type="entry name" value="His-Me finger endonucleases"/>
    <property type="match status" value="1"/>
</dbReference>
<keyword evidence="3" id="KW-0255">Endonuclease</keyword>
<dbReference type="SMART" id="SM00892">
    <property type="entry name" value="Endonuclease_NS"/>
    <property type="match status" value="1"/>
</dbReference>
<dbReference type="InterPro" id="IPR009003">
    <property type="entry name" value="Peptidase_S1_PA"/>
</dbReference>
<keyword evidence="3" id="KW-0378">Hydrolase</keyword>
<dbReference type="InterPro" id="IPR044929">
    <property type="entry name" value="DNA/RNA_non-sp_Endonuclease_sf"/>
</dbReference>
<dbReference type="Gene3D" id="2.40.10.10">
    <property type="entry name" value="Trypsin-like serine proteases"/>
    <property type="match status" value="2"/>
</dbReference>
<evidence type="ECO:0000259" key="2">
    <source>
        <dbReference type="SMART" id="SM00892"/>
    </source>
</evidence>
<dbReference type="InterPro" id="IPR001604">
    <property type="entry name" value="Endo_G_ENPP1-like_dom"/>
</dbReference>
<evidence type="ECO:0000313" key="4">
    <source>
        <dbReference type="Proteomes" id="UP001595916"/>
    </source>
</evidence>
<feature type="domain" description="DNA/RNA non-specific endonuclease/pyrophosphatase/phosphodiesterase" evidence="2">
    <location>
        <begin position="366"/>
        <end position="571"/>
    </location>
</feature>
<dbReference type="GO" id="GO:0004519">
    <property type="term" value="F:endonuclease activity"/>
    <property type="evidence" value="ECO:0007669"/>
    <property type="project" value="UniProtKB-KW"/>
</dbReference>
<gene>
    <name evidence="3" type="ORF">ACFO4R_04990</name>
</gene>
<accession>A0ABV9QJR3</accession>
<dbReference type="SMART" id="SM00477">
    <property type="entry name" value="NUC"/>
    <property type="match status" value="1"/>
</dbReference>
<dbReference type="InterPro" id="IPR043504">
    <property type="entry name" value="Peptidase_S1_PA_chymotrypsin"/>
</dbReference>
<dbReference type="Pfam" id="PF13365">
    <property type="entry name" value="Trypsin_2"/>
    <property type="match status" value="1"/>
</dbReference>
<dbReference type="SUPFAM" id="SSF50494">
    <property type="entry name" value="Trypsin-like serine proteases"/>
    <property type="match status" value="1"/>
</dbReference>
<dbReference type="RefSeq" id="WP_379787938.1">
    <property type="nucleotide sequence ID" value="NZ_JBHSHL010000014.1"/>
</dbReference>
<keyword evidence="3" id="KW-0540">Nuclease</keyword>
<comment type="caution">
    <text evidence="3">The sequence shown here is derived from an EMBL/GenBank/DDBJ whole genome shotgun (WGS) entry which is preliminary data.</text>
</comment>
<feature type="domain" description="ENPP1-3/EXOG-like endonuclease/phosphodiesterase" evidence="1">
    <location>
        <begin position="367"/>
        <end position="571"/>
    </location>
</feature>
<proteinExistence type="predicted"/>
<dbReference type="Gene3D" id="3.40.570.10">
    <property type="entry name" value="Extracellular Endonuclease, subunit A"/>
    <property type="match status" value="1"/>
</dbReference>
<organism evidence="3 4">
    <name type="scientific">Filifactor villosus</name>
    <dbReference type="NCBI Taxonomy" id="29374"/>
    <lineage>
        <taxon>Bacteria</taxon>
        <taxon>Bacillati</taxon>
        <taxon>Bacillota</taxon>
        <taxon>Clostridia</taxon>
        <taxon>Peptostreptococcales</taxon>
        <taxon>Filifactoraceae</taxon>
        <taxon>Filifactor</taxon>
    </lineage>
</organism>
<reference evidence="4" key="1">
    <citation type="journal article" date="2019" name="Int. J. Syst. Evol. Microbiol.">
        <title>The Global Catalogue of Microorganisms (GCM) 10K type strain sequencing project: providing services to taxonomists for standard genome sequencing and annotation.</title>
        <authorList>
            <consortium name="The Broad Institute Genomics Platform"/>
            <consortium name="The Broad Institute Genome Sequencing Center for Infectious Disease"/>
            <person name="Wu L."/>
            <person name="Ma J."/>
        </authorList>
    </citation>
    <scope>NUCLEOTIDE SEQUENCE [LARGE SCALE GENOMIC DNA]</scope>
    <source>
        <strain evidence="4">CCUG 46385</strain>
    </source>
</reference>
<dbReference type="PANTHER" id="PTHR13966">
    <property type="entry name" value="ENDONUCLEASE RELATED"/>
    <property type="match status" value="1"/>
</dbReference>
<dbReference type="PANTHER" id="PTHR13966:SF5">
    <property type="entry name" value="ENDONUCLEASE G, MITOCHONDRIAL"/>
    <property type="match status" value="1"/>
</dbReference>
<protein>
    <submittedName>
        <fullName evidence="3">DNA/RNA non-specific endonuclease</fullName>
    </submittedName>
</protein>
<name>A0ABV9QJR3_9FIRM</name>
<evidence type="ECO:0000259" key="1">
    <source>
        <dbReference type="SMART" id="SM00477"/>
    </source>
</evidence>